<proteinExistence type="inferred from homology"/>
<protein>
    <submittedName>
        <fullName evidence="6">Phosphoribosylformimino-5-aminoimidazole carboxamide ribotide isomerase</fullName>
    </submittedName>
</protein>
<dbReference type="GO" id="GO:0005737">
    <property type="term" value="C:cytoplasm"/>
    <property type="evidence" value="ECO:0007669"/>
    <property type="project" value="TreeGrafter"/>
</dbReference>
<evidence type="ECO:0000313" key="6">
    <source>
        <dbReference type="EMBL" id="SFG68183.1"/>
    </source>
</evidence>
<comment type="similarity">
    <text evidence="1 5">Belongs to the HisA/HisF family.</text>
</comment>
<dbReference type="GO" id="GO:0003949">
    <property type="term" value="F:1-(5-phosphoribosyl)-5-[(5-phosphoribosylamino)methylideneamino]imidazole-4-carboxamide isomerase activity"/>
    <property type="evidence" value="ECO:0007669"/>
    <property type="project" value="InterPro"/>
</dbReference>
<dbReference type="CDD" id="cd04723">
    <property type="entry name" value="HisA_HisF"/>
    <property type="match status" value="1"/>
</dbReference>
<dbReference type="InterPro" id="IPR006062">
    <property type="entry name" value="His_biosynth"/>
</dbReference>
<name>A0A1I2TTT1_9HYPH</name>
<gene>
    <name evidence="6" type="ORF">SAMN05192565_10819</name>
</gene>
<accession>A0A1I2TTT1</accession>
<sequence length="227" mass="23012">MADGFEIIPVIDLRHGQVVRARAGDRASYAPIVTPLAKGSSPGAVAEGLLGAVGATTLYVADLDAIMDGVPPDRTSLAAIRAACPGVALWVDAGFAEAAGVEAFLDTGFGRPVIGSESQRDAGLVRALGNRAVFSLDTRGAERLGPAALHDEPEHWPRDVIVMTLGRVGVGAGPDLERLRALRTASPATRLYAAGGVRGAEDVAALAAIGVAGALVATAIHDGTLPA</sequence>
<evidence type="ECO:0000256" key="4">
    <source>
        <dbReference type="ARBA" id="ARBA00029440"/>
    </source>
</evidence>
<organism evidence="6 7">
    <name type="scientific">Methylobacterium gossipiicola</name>
    <dbReference type="NCBI Taxonomy" id="582675"/>
    <lineage>
        <taxon>Bacteria</taxon>
        <taxon>Pseudomonadati</taxon>
        <taxon>Pseudomonadota</taxon>
        <taxon>Alphaproteobacteria</taxon>
        <taxon>Hyphomicrobiales</taxon>
        <taxon>Methylobacteriaceae</taxon>
        <taxon>Methylobacterium</taxon>
    </lineage>
</organism>
<dbReference type="STRING" id="582675.SAMN05192565_10819"/>
<keyword evidence="2 5" id="KW-0028">Amino-acid biosynthesis</keyword>
<reference evidence="7" key="1">
    <citation type="submission" date="2016-10" db="EMBL/GenBank/DDBJ databases">
        <authorList>
            <person name="Varghese N."/>
            <person name="Submissions S."/>
        </authorList>
    </citation>
    <scope>NUCLEOTIDE SEQUENCE [LARGE SCALE GENOMIC DNA]</scope>
    <source>
        <strain evidence="7">Gh-105</strain>
    </source>
</reference>
<evidence type="ECO:0000256" key="3">
    <source>
        <dbReference type="ARBA" id="ARBA00023102"/>
    </source>
</evidence>
<dbReference type="Proteomes" id="UP000199229">
    <property type="component" value="Unassembled WGS sequence"/>
</dbReference>
<comment type="pathway">
    <text evidence="4">Amino-acid biosynthesis.</text>
</comment>
<keyword evidence="6" id="KW-0413">Isomerase</keyword>
<dbReference type="RefSeq" id="WP_091970956.1">
    <property type="nucleotide sequence ID" value="NZ_FOPM01000008.1"/>
</dbReference>
<dbReference type="InterPro" id="IPR013785">
    <property type="entry name" value="Aldolase_TIM"/>
</dbReference>
<dbReference type="Gene3D" id="3.20.20.70">
    <property type="entry name" value="Aldolase class I"/>
    <property type="match status" value="1"/>
</dbReference>
<evidence type="ECO:0000256" key="2">
    <source>
        <dbReference type="ARBA" id="ARBA00022605"/>
    </source>
</evidence>
<keyword evidence="7" id="KW-1185">Reference proteome</keyword>
<keyword evidence="3 5" id="KW-0368">Histidine biosynthesis</keyword>
<dbReference type="GO" id="GO:0000162">
    <property type="term" value="P:L-tryptophan biosynthetic process"/>
    <property type="evidence" value="ECO:0007669"/>
    <property type="project" value="TreeGrafter"/>
</dbReference>
<dbReference type="InterPro" id="IPR011060">
    <property type="entry name" value="RibuloseP-bd_barrel"/>
</dbReference>
<dbReference type="OrthoDB" id="8535539at2"/>
<evidence type="ECO:0000256" key="1">
    <source>
        <dbReference type="ARBA" id="ARBA00009667"/>
    </source>
</evidence>
<dbReference type="SUPFAM" id="SSF51366">
    <property type="entry name" value="Ribulose-phoshate binding barrel"/>
    <property type="match status" value="1"/>
</dbReference>
<dbReference type="PANTHER" id="PTHR43090">
    <property type="entry name" value="1-(5-PHOSPHORIBOSYL)-5-[(5-PHOSPHORIBOSYLAMINO)METHYLIDENEAMINO] IMIDAZOLE-4-CARBOXAMIDE ISOMERASE"/>
    <property type="match status" value="1"/>
</dbReference>
<dbReference type="AlphaFoldDB" id="A0A1I2TTT1"/>
<dbReference type="Pfam" id="PF00977">
    <property type="entry name" value="His_biosynth"/>
    <property type="match status" value="1"/>
</dbReference>
<evidence type="ECO:0000313" key="7">
    <source>
        <dbReference type="Proteomes" id="UP000199229"/>
    </source>
</evidence>
<dbReference type="PANTHER" id="PTHR43090:SF2">
    <property type="entry name" value="1-(5-PHOSPHORIBOSYL)-5-[(5-PHOSPHORIBOSYLAMINO)METHYLIDENEAMINO] IMIDAZOLE-4-CARBOXAMIDE ISOMERASE"/>
    <property type="match status" value="1"/>
</dbReference>
<dbReference type="GO" id="GO:0000105">
    <property type="term" value="P:L-histidine biosynthetic process"/>
    <property type="evidence" value="ECO:0007669"/>
    <property type="project" value="UniProtKB-KW"/>
</dbReference>
<dbReference type="EMBL" id="FOPM01000008">
    <property type="protein sequence ID" value="SFG68183.1"/>
    <property type="molecule type" value="Genomic_DNA"/>
</dbReference>
<evidence type="ECO:0000256" key="5">
    <source>
        <dbReference type="RuleBase" id="RU003657"/>
    </source>
</evidence>
<dbReference type="InterPro" id="IPR044524">
    <property type="entry name" value="Isoase_HisA-like"/>
</dbReference>